<keyword evidence="2" id="KW-1185">Reference proteome</keyword>
<organism evidence="1 2">
    <name type="scientific">Colletotrichum truncatum</name>
    <name type="common">Anthracnose fungus</name>
    <name type="synonym">Colletotrichum capsici</name>
    <dbReference type="NCBI Taxonomy" id="5467"/>
    <lineage>
        <taxon>Eukaryota</taxon>
        <taxon>Fungi</taxon>
        <taxon>Dikarya</taxon>
        <taxon>Ascomycota</taxon>
        <taxon>Pezizomycotina</taxon>
        <taxon>Sordariomycetes</taxon>
        <taxon>Hypocreomycetidae</taxon>
        <taxon>Glomerellales</taxon>
        <taxon>Glomerellaceae</taxon>
        <taxon>Colletotrichum</taxon>
        <taxon>Colletotrichum truncatum species complex</taxon>
    </lineage>
</organism>
<gene>
    <name evidence="1" type="ORF">CTRU02_210687</name>
</gene>
<protein>
    <submittedName>
        <fullName evidence="1">Uncharacterized protein</fullName>
    </submittedName>
</protein>
<name>A0ACC3YPU0_COLTU</name>
<reference evidence="1 2" key="1">
    <citation type="journal article" date="2020" name="Phytopathology">
        <title>Genome Sequence Resources of Colletotrichum truncatum, C. plurivorum, C. musicola, and C. sojae: Four Species Pathogenic to Soybean (Glycine max).</title>
        <authorList>
            <person name="Rogerio F."/>
            <person name="Boufleur T.R."/>
            <person name="Ciampi-Guillardi M."/>
            <person name="Sukno S.A."/>
            <person name="Thon M.R."/>
            <person name="Massola Junior N.S."/>
            <person name="Baroncelli R."/>
        </authorList>
    </citation>
    <scope>NUCLEOTIDE SEQUENCE [LARGE SCALE GENOMIC DNA]</scope>
    <source>
        <strain evidence="1 2">CMES1059</strain>
    </source>
</reference>
<dbReference type="Proteomes" id="UP000805649">
    <property type="component" value="Unassembled WGS sequence"/>
</dbReference>
<dbReference type="EMBL" id="VUJX02000007">
    <property type="protein sequence ID" value="KAL0933888.1"/>
    <property type="molecule type" value="Genomic_DNA"/>
</dbReference>
<proteinExistence type="predicted"/>
<sequence>MPKRQCRRDNQKQCIPIPIVWAKTRCHHCIMHDYSCSQNSVDRDGSIHFQQVSLTDEKEATAPQPSAKWKFSMFPGRLSSDWLPKYQTVEPRSTQFGLAVECSSNLHRREQPQMATPWLEPSRDLETTTWVLSESPETYESVLIGGTPDGKNLSKIPNIDKVAGSKGLSGFGPLEKSPKTVLFRSLIEQGWCSQYPTSQPNWYSHLGVDDTIESFPQLSDCLDALSKTMGVVSYRLLRQRLEAVRITRTMEASTEARANIIGRMLNEQPEHKRNELEQHIRIGRRWLDLVNEFGSQEILLLGWCSIQARRSVLTPDEFEDLGWIDLDHIDISLIVEEGNDEAFEIFKRILLHPWFQVRDTCSRLDGLCDLIHQFMQRTSQSERSLSEIQEESLKTICGNRLSTTIGFDKDGLSIAADIVHRIRSTFSATRCWCDVCPSSVGS</sequence>
<accession>A0ACC3YPU0</accession>
<evidence type="ECO:0000313" key="1">
    <source>
        <dbReference type="EMBL" id="KAL0933888.1"/>
    </source>
</evidence>
<comment type="caution">
    <text evidence="1">The sequence shown here is derived from an EMBL/GenBank/DDBJ whole genome shotgun (WGS) entry which is preliminary data.</text>
</comment>
<evidence type="ECO:0000313" key="2">
    <source>
        <dbReference type="Proteomes" id="UP000805649"/>
    </source>
</evidence>